<sequence length="138" mass="15249">MAGLNCRKTTCMTMLTQTVLYTDIDGRARWRDEPCLLSEGTPAARLTPLQASGGLQWRSSPVGFKSDFHCTTTPQWLVVLQGRMEIGLQDGSSRQFGSGEYFYSNDTLPVGASFDSKLHGHCSRQVGDEPLVTLFVRT</sequence>
<organism evidence="1 2">
    <name type="scientific">Ottowia thiooxydans</name>
    <dbReference type="NCBI Taxonomy" id="219182"/>
    <lineage>
        <taxon>Bacteria</taxon>
        <taxon>Pseudomonadati</taxon>
        <taxon>Pseudomonadota</taxon>
        <taxon>Betaproteobacteria</taxon>
        <taxon>Burkholderiales</taxon>
        <taxon>Comamonadaceae</taxon>
        <taxon>Ottowia</taxon>
    </lineage>
</organism>
<proteinExistence type="predicted"/>
<comment type="caution">
    <text evidence="1">The sequence shown here is derived from an EMBL/GenBank/DDBJ whole genome shotgun (WGS) entry which is preliminary data.</text>
</comment>
<name>A0ABV2QD33_9BURK</name>
<dbReference type="InterPro" id="IPR011051">
    <property type="entry name" value="RmlC_Cupin_sf"/>
</dbReference>
<accession>A0ABV2QD33</accession>
<reference evidence="1 2" key="1">
    <citation type="submission" date="2024-06" db="EMBL/GenBank/DDBJ databases">
        <title>Sorghum-associated microbial communities from plants grown in Nebraska, USA.</title>
        <authorList>
            <person name="Schachtman D."/>
        </authorList>
    </citation>
    <scope>NUCLEOTIDE SEQUENCE [LARGE SCALE GENOMIC DNA]</scope>
    <source>
        <strain evidence="1 2">2709</strain>
    </source>
</reference>
<evidence type="ECO:0000313" key="1">
    <source>
        <dbReference type="EMBL" id="MET4578949.1"/>
    </source>
</evidence>
<gene>
    <name evidence="1" type="ORF">ABIE13_004072</name>
</gene>
<keyword evidence="2" id="KW-1185">Reference proteome</keyword>
<dbReference type="SUPFAM" id="SSF51182">
    <property type="entry name" value="RmlC-like cupins"/>
    <property type="match status" value="1"/>
</dbReference>
<evidence type="ECO:0000313" key="2">
    <source>
        <dbReference type="Proteomes" id="UP001549320"/>
    </source>
</evidence>
<dbReference type="EMBL" id="JBEPSH010000008">
    <property type="protein sequence ID" value="MET4578949.1"/>
    <property type="molecule type" value="Genomic_DNA"/>
</dbReference>
<dbReference type="Proteomes" id="UP001549320">
    <property type="component" value="Unassembled WGS sequence"/>
</dbReference>
<protein>
    <submittedName>
        <fullName evidence="1">Uncharacterized protein</fullName>
    </submittedName>
</protein>